<sequence>MTERTLEKEKHIKYWQRCLKSLLPTFYTSTDSSRMTLAFFILSALDLLGVGPSTFPKEDRTRIREWILKSQHPNGGFCGSPNHRFPDQYYVDVGNGIQQMDPANLPATFFALLCLSFVEGLDKVNRKKCLEWLKTLQRNDGSFGELVAQDGSIEGGRDMRYCQTGMAVRWILGGDAADQQNDVDVEGLVDHIRAGQTYDGGFSESSEHEAHAGYTYCAIAALSLIDRLPSPSKKDVVSQTASSRPGLTDRTATIGWLVSRQVGYLDDDEDDDEEDEDDTKEPQRPVVNLAGVYKDDPPAAGPEEHEYVGLNGRCNKPVDTCYSFWVSASLSLLGKDNTSLLDIEAIRKFLFNQTQHDIGGFGKVPGNPPDIYHSYLGLAALAVMEEPGINSLDPVLCISTQQKEIIDAFRRRAAVPTRIYWKHGYCFSIREDDPEFDKIMASNGEPPNI</sequence>
<dbReference type="Gene3D" id="1.50.10.20">
    <property type="match status" value="1"/>
</dbReference>
<comment type="caution">
    <text evidence="15">The sequence shown here is derived from an EMBL/GenBank/DDBJ whole genome shotgun (WGS) entry which is preliminary data.</text>
</comment>
<name>A0A8H8BVS9_9HELO</name>
<feature type="region of interest" description="Disordered" evidence="13">
    <location>
        <begin position="265"/>
        <end position="300"/>
    </location>
</feature>
<evidence type="ECO:0000256" key="8">
    <source>
        <dbReference type="ARBA" id="ARBA00022723"/>
    </source>
</evidence>
<proteinExistence type="inferred from homology"/>
<evidence type="ECO:0000256" key="9">
    <source>
        <dbReference type="ARBA" id="ARBA00022737"/>
    </source>
</evidence>
<reference evidence="15" key="1">
    <citation type="submission" date="2021-02" db="EMBL/GenBank/DDBJ databases">
        <title>Genome sequence Cadophora malorum strain M34.</title>
        <authorList>
            <person name="Stefanovic E."/>
            <person name="Vu D."/>
            <person name="Scully C."/>
            <person name="Dijksterhuis J."/>
            <person name="Roader J."/>
            <person name="Houbraken J."/>
        </authorList>
    </citation>
    <scope>NUCLEOTIDE SEQUENCE</scope>
    <source>
        <strain evidence="15">M34</strain>
    </source>
</reference>
<dbReference type="GO" id="GO:0004662">
    <property type="term" value="F:CAAX-protein geranylgeranyltransferase activity"/>
    <property type="evidence" value="ECO:0007669"/>
    <property type="project" value="UniProtKB-EC"/>
</dbReference>
<dbReference type="SUPFAM" id="SSF48239">
    <property type="entry name" value="Terpenoid cyclases/Protein prenyltransferases"/>
    <property type="match status" value="1"/>
</dbReference>
<keyword evidence="6" id="KW-0637">Prenyltransferase</keyword>
<feature type="compositionally biased region" description="Acidic residues" evidence="13">
    <location>
        <begin position="265"/>
        <end position="279"/>
    </location>
</feature>
<keyword evidence="8" id="KW-0479">Metal-binding</keyword>
<dbReference type="InterPro" id="IPR041960">
    <property type="entry name" value="GGTase_I_beta"/>
</dbReference>
<evidence type="ECO:0000256" key="2">
    <source>
        <dbReference type="ARBA" id="ARBA00001947"/>
    </source>
</evidence>
<dbReference type="EC" id="2.5.1.59" evidence="4"/>
<dbReference type="GO" id="GO:0005953">
    <property type="term" value="C:CAAX-protein geranylgeranyltransferase complex"/>
    <property type="evidence" value="ECO:0007669"/>
    <property type="project" value="InterPro"/>
</dbReference>
<evidence type="ECO:0000256" key="3">
    <source>
        <dbReference type="ARBA" id="ARBA00010497"/>
    </source>
</evidence>
<dbReference type="InterPro" id="IPR001330">
    <property type="entry name" value="Prenyltrans"/>
</dbReference>
<evidence type="ECO:0000256" key="11">
    <source>
        <dbReference type="ARBA" id="ARBA00022842"/>
    </source>
</evidence>
<dbReference type="Pfam" id="PF00432">
    <property type="entry name" value="Prenyltrans"/>
    <property type="match status" value="1"/>
</dbReference>
<organism evidence="15 16">
    <name type="scientific">Cadophora malorum</name>
    <dbReference type="NCBI Taxonomy" id="108018"/>
    <lineage>
        <taxon>Eukaryota</taxon>
        <taxon>Fungi</taxon>
        <taxon>Dikarya</taxon>
        <taxon>Ascomycota</taxon>
        <taxon>Pezizomycotina</taxon>
        <taxon>Leotiomycetes</taxon>
        <taxon>Helotiales</taxon>
        <taxon>Ploettnerulaceae</taxon>
        <taxon>Cadophora</taxon>
    </lineage>
</organism>
<dbReference type="PANTHER" id="PTHR11774:SF4">
    <property type="entry name" value="GERANYLGERANYL TRANSFERASE TYPE-1 SUBUNIT BETA"/>
    <property type="match status" value="1"/>
</dbReference>
<evidence type="ECO:0000256" key="5">
    <source>
        <dbReference type="ARBA" id="ARBA00020603"/>
    </source>
</evidence>
<evidence type="ECO:0000259" key="14">
    <source>
        <dbReference type="Pfam" id="PF00432"/>
    </source>
</evidence>
<comment type="cofactor">
    <cofactor evidence="1">
        <name>Mg(2+)</name>
        <dbReference type="ChEBI" id="CHEBI:18420"/>
    </cofactor>
</comment>
<evidence type="ECO:0000256" key="1">
    <source>
        <dbReference type="ARBA" id="ARBA00001946"/>
    </source>
</evidence>
<comment type="similarity">
    <text evidence="3">Belongs to the protein prenyltransferase subunit beta family.</text>
</comment>
<dbReference type="PANTHER" id="PTHR11774">
    <property type="entry name" value="GERANYLGERANYL TRANSFERASE TYPE BETA SUBUNIT"/>
    <property type="match status" value="1"/>
</dbReference>
<keyword evidence="16" id="KW-1185">Reference proteome</keyword>
<dbReference type="InterPro" id="IPR045089">
    <property type="entry name" value="PGGT1B-like"/>
</dbReference>
<dbReference type="InterPro" id="IPR008930">
    <property type="entry name" value="Terpenoid_cyclase/PrenylTrfase"/>
</dbReference>
<evidence type="ECO:0000256" key="7">
    <source>
        <dbReference type="ARBA" id="ARBA00022679"/>
    </source>
</evidence>
<keyword evidence="11" id="KW-0460">Magnesium</keyword>
<keyword evidence="10" id="KW-0862">Zinc</keyword>
<evidence type="ECO:0000256" key="4">
    <source>
        <dbReference type="ARBA" id="ARBA00012700"/>
    </source>
</evidence>
<protein>
    <recommendedName>
        <fullName evidence="5">Geranylgeranyl transferase type-1 subunit beta</fullName>
        <ecNumber evidence="4">2.5.1.59</ecNumber>
    </recommendedName>
    <alternativeName>
        <fullName evidence="12">Geranylgeranyl transferase type I subunit beta</fullName>
    </alternativeName>
</protein>
<evidence type="ECO:0000256" key="6">
    <source>
        <dbReference type="ARBA" id="ARBA00022602"/>
    </source>
</evidence>
<comment type="cofactor">
    <cofactor evidence="2">
        <name>Zn(2+)</name>
        <dbReference type="ChEBI" id="CHEBI:29105"/>
    </cofactor>
</comment>
<dbReference type="CDD" id="cd02895">
    <property type="entry name" value="GGTase-I"/>
    <property type="match status" value="1"/>
</dbReference>
<feature type="domain" description="Prenyltransferase alpha-alpha toroid" evidence="14">
    <location>
        <begin position="6"/>
        <end position="398"/>
    </location>
</feature>
<evidence type="ECO:0000313" key="16">
    <source>
        <dbReference type="Proteomes" id="UP000664132"/>
    </source>
</evidence>
<dbReference type="EMBL" id="JAFJYH010000007">
    <property type="protein sequence ID" value="KAG4425826.1"/>
    <property type="molecule type" value="Genomic_DNA"/>
</dbReference>
<evidence type="ECO:0000256" key="10">
    <source>
        <dbReference type="ARBA" id="ARBA00022833"/>
    </source>
</evidence>
<gene>
    <name evidence="15" type="ORF">IFR04_001033</name>
</gene>
<evidence type="ECO:0000256" key="12">
    <source>
        <dbReference type="ARBA" id="ARBA00031713"/>
    </source>
</evidence>
<keyword evidence="7" id="KW-0808">Transferase</keyword>
<dbReference type="Proteomes" id="UP000664132">
    <property type="component" value="Unassembled WGS sequence"/>
</dbReference>
<accession>A0A8H8BVS9</accession>
<dbReference type="AlphaFoldDB" id="A0A8H8BVS9"/>
<dbReference type="OrthoDB" id="24893at2759"/>
<dbReference type="GO" id="GO:0046872">
    <property type="term" value="F:metal ion binding"/>
    <property type="evidence" value="ECO:0007669"/>
    <property type="project" value="UniProtKB-KW"/>
</dbReference>
<evidence type="ECO:0000313" key="15">
    <source>
        <dbReference type="EMBL" id="KAG4425826.1"/>
    </source>
</evidence>
<keyword evidence="9" id="KW-0677">Repeat</keyword>
<evidence type="ECO:0000256" key="13">
    <source>
        <dbReference type="SAM" id="MobiDB-lite"/>
    </source>
</evidence>